<dbReference type="EMBL" id="UINC01030931">
    <property type="protein sequence ID" value="SVB16143.1"/>
    <property type="molecule type" value="Genomic_DNA"/>
</dbReference>
<proteinExistence type="inferred from homology"/>
<dbReference type="InterPro" id="IPR050338">
    <property type="entry name" value="DisA"/>
</dbReference>
<dbReference type="PIRSF" id="PIRSF004793">
    <property type="entry name" value="UCP004793"/>
    <property type="match status" value="1"/>
</dbReference>
<dbReference type="SUPFAM" id="SSF143597">
    <property type="entry name" value="YojJ-like"/>
    <property type="match status" value="1"/>
</dbReference>
<evidence type="ECO:0000256" key="9">
    <source>
        <dbReference type="ARBA" id="ARBA00023136"/>
    </source>
</evidence>
<name>A0A382BSU5_9ZZZZ</name>
<dbReference type="InterPro" id="IPR036888">
    <property type="entry name" value="DNA_integrity_DisA_N_sf"/>
</dbReference>
<keyword evidence="5" id="KW-0548">Nucleotidyltransferase</keyword>
<evidence type="ECO:0000256" key="4">
    <source>
        <dbReference type="ARBA" id="ARBA00022692"/>
    </source>
</evidence>
<dbReference type="HAMAP" id="MF_01499">
    <property type="entry name" value="DacA"/>
    <property type="match status" value="1"/>
</dbReference>
<dbReference type="PANTHER" id="PTHR34185">
    <property type="entry name" value="DIADENYLATE CYCLASE"/>
    <property type="match status" value="1"/>
</dbReference>
<dbReference type="InterPro" id="IPR034701">
    <property type="entry name" value="CdaA"/>
</dbReference>
<keyword evidence="6" id="KW-0547">Nucleotide-binding</keyword>
<keyword evidence="7" id="KW-0067">ATP-binding</keyword>
<evidence type="ECO:0000256" key="5">
    <source>
        <dbReference type="ARBA" id="ARBA00022695"/>
    </source>
</evidence>
<dbReference type="PANTHER" id="PTHR34185:SF1">
    <property type="entry name" value="DIADENYLATE CYCLASE"/>
    <property type="match status" value="1"/>
</dbReference>
<dbReference type="InterPro" id="IPR003390">
    <property type="entry name" value="DNA_integrity_scan_DisA_N"/>
</dbReference>
<keyword evidence="3" id="KW-0808">Transferase</keyword>
<keyword evidence="8 10" id="KW-1133">Transmembrane helix</keyword>
<dbReference type="GO" id="GO:0005524">
    <property type="term" value="F:ATP binding"/>
    <property type="evidence" value="ECO:0007669"/>
    <property type="project" value="UniProtKB-KW"/>
</dbReference>
<gene>
    <name evidence="12" type="ORF">METZ01_LOCUS168997</name>
</gene>
<dbReference type="AlphaFoldDB" id="A0A382BSU5"/>
<organism evidence="12">
    <name type="scientific">marine metagenome</name>
    <dbReference type="NCBI Taxonomy" id="408172"/>
    <lineage>
        <taxon>unclassified sequences</taxon>
        <taxon>metagenomes</taxon>
        <taxon>ecological metagenomes</taxon>
    </lineage>
</organism>
<dbReference type="NCBIfam" id="TIGR00159">
    <property type="entry name" value="diadenylate cyclase CdaA"/>
    <property type="match status" value="1"/>
</dbReference>
<evidence type="ECO:0000256" key="7">
    <source>
        <dbReference type="ARBA" id="ARBA00022840"/>
    </source>
</evidence>
<evidence type="ECO:0000313" key="12">
    <source>
        <dbReference type="EMBL" id="SVB16143.1"/>
    </source>
</evidence>
<dbReference type="Pfam" id="PF02457">
    <property type="entry name" value="DAC"/>
    <property type="match status" value="1"/>
</dbReference>
<dbReference type="InterPro" id="IPR014046">
    <property type="entry name" value="C-di-AMP_synthase"/>
</dbReference>
<protein>
    <recommendedName>
        <fullName evidence="11">DAC domain-containing protein</fullName>
    </recommendedName>
</protein>
<evidence type="ECO:0000256" key="2">
    <source>
        <dbReference type="ARBA" id="ARBA00022475"/>
    </source>
</evidence>
<feature type="non-terminal residue" evidence="12">
    <location>
        <position position="1"/>
    </location>
</feature>
<dbReference type="GO" id="GO:0006171">
    <property type="term" value="P:cAMP biosynthetic process"/>
    <property type="evidence" value="ECO:0007669"/>
    <property type="project" value="InterPro"/>
</dbReference>
<evidence type="ECO:0000256" key="8">
    <source>
        <dbReference type="ARBA" id="ARBA00022989"/>
    </source>
</evidence>
<dbReference type="Pfam" id="PF19293">
    <property type="entry name" value="CdaA_N"/>
    <property type="match status" value="1"/>
</dbReference>
<feature type="transmembrane region" description="Helical" evidence="10">
    <location>
        <begin position="12"/>
        <end position="33"/>
    </location>
</feature>
<evidence type="ECO:0000256" key="10">
    <source>
        <dbReference type="SAM" id="Phobius"/>
    </source>
</evidence>
<evidence type="ECO:0000256" key="3">
    <source>
        <dbReference type="ARBA" id="ARBA00022679"/>
    </source>
</evidence>
<reference evidence="12" key="1">
    <citation type="submission" date="2018-05" db="EMBL/GenBank/DDBJ databases">
        <authorList>
            <person name="Lanie J.A."/>
            <person name="Ng W.-L."/>
            <person name="Kazmierczak K.M."/>
            <person name="Andrzejewski T.M."/>
            <person name="Davidsen T.M."/>
            <person name="Wayne K.J."/>
            <person name="Tettelin H."/>
            <person name="Glass J.I."/>
            <person name="Rusch D."/>
            <person name="Podicherti R."/>
            <person name="Tsui H.-C.T."/>
            <person name="Winkler M.E."/>
        </authorList>
    </citation>
    <scope>NUCLEOTIDE SEQUENCE</scope>
</reference>
<dbReference type="PROSITE" id="PS51794">
    <property type="entry name" value="DAC"/>
    <property type="match status" value="1"/>
</dbReference>
<keyword evidence="2" id="KW-1003">Cell membrane</keyword>
<comment type="catalytic activity">
    <reaction evidence="1">
        <text>2 ATP = 3',3'-c-di-AMP + 2 diphosphate</text>
        <dbReference type="Rhea" id="RHEA:35655"/>
        <dbReference type="ChEBI" id="CHEBI:30616"/>
        <dbReference type="ChEBI" id="CHEBI:33019"/>
        <dbReference type="ChEBI" id="CHEBI:71500"/>
        <dbReference type="EC" id="2.7.7.85"/>
    </reaction>
</comment>
<keyword evidence="4 10" id="KW-0812">Transmembrane</keyword>
<dbReference type="InterPro" id="IPR045585">
    <property type="entry name" value="CdaA_N"/>
</dbReference>
<feature type="transmembrane region" description="Helical" evidence="10">
    <location>
        <begin position="40"/>
        <end position="60"/>
    </location>
</feature>
<evidence type="ECO:0000256" key="6">
    <source>
        <dbReference type="ARBA" id="ARBA00022741"/>
    </source>
</evidence>
<sequence>VAQVWNQLQFFLPGWLDLLEILVVTFLLFRVLVIIQRTRAMQILLGLLVLAGVYLISQILRLSVIEYLLETLFQYGVIAALVVFQPELRTALSRLGQSRFLRLVNPMQEDQLIEEIVHGVEELSRKKTGAIIAIEQEVGLDEYAQTGSRERVLVSAQMLETIFTPGSPLHDGAVIIVGPEIRAAGAILPLTQYAVSDKSLGTRHRAAIGLSEETDALVIVVSEETARISVALRGRLEREVKVARLREILGGVLPDRGSPLTLTTQDAG</sequence>
<dbReference type="GO" id="GO:0004016">
    <property type="term" value="F:adenylate cyclase activity"/>
    <property type="evidence" value="ECO:0007669"/>
    <property type="project" value="InterPro"/>
</dbReference>
<dbReference type="Gene3D" id="3.40.1700.10">
    <property type="entry name" value="DNA integrity scanning protein, DisA, N-terminal domain"/>
    <property type="match status" value="1"/>
</dbReference>
<evidence type="ECO:0000256" key="1">
    <source>
        <dbReference type="ARBA" id="ARBA00000877"/>
    </source>
</evidence>
<accession>A0A382BSU5</accession>
<feature type="domain" description="DAC" evidence="11">
    <location>
        <begin position="85"/>
        <end position="242"/>
    </location>
</feature>
<dbReference type="GO" id="GO:0106408">
    <property type="term" value="F:diadenylate cyclase activity"/>
    <property type="evidence" value="ECO:0007669"/>
    <property type="project" value="UniProtKB-EC"/>
</dbReference>
<keyword evidence="9 10" id="KW-0472">Membrane</keyword>
<evidence type="ECO:0000259" key="11">
    <source>
        <dbReference type="PROSITE" id="PS51794"/>
    </source>
</evidence>